<sequence>MGNIPQYKYSHGNTFGRQTALISARLPYYNGPVTSEKVTVNPRIGSGKISATPKVFKDEIPRDRIPISNADNR</sequence>
<organism evidence="1">
    <name type="scientific">Mesocestoides corti</name>
    <name type="common">Flatworm</name>
    <dbReference type="NCBI Taxonomy" id="53468"/>
    <lineage>
        <taxon>Eukaryota</taxon>
        <taxon>Metazoa</taxon>
        <taxon>Spiralia</taxon>
        <taxon>Lophotrochozoa</taxon>
        <taxon>Platyhelminthes</taxon>
        <taxon>Cestoda</taxon>
        <taxon>Eucestoda</taxon>
        <taxon>Cyclophyllidea</taxon>
        <taxon>Mesocestoididae</taxon>
        <taxon>Mesocestoides</taxon>
    </lineage>
</organism>
<evidence type="ECO:0000313" key="1">
    <source>
        <dbReference type="WBParaSite" id="MCU_010175-RA"/>
    </source>
</evidence>
<reference evidence="1" key="1">
    <citation type="submission" date="2019-11" db="UniProtKB">
        <authorList>
            <consortium name="WormBaseParasite"/>
        </authorList>
    </citation>
    <scope>IDENTIFICATION</scope>
</reference>
<dbReference type="AlphaFoldDB" id="A0A5K3FQ40"/>
<proteinExistence type="predicted"/>
<protein>
    <submittedName>
        <fullName evidence="1">Hva1_TUDOR domain-containing protein</fullName>
    </submittedName>
</protein>
<name>A0A5K3FQ40_MESCO</name>
<dbReference type="WBParaSite" id="MCU_010175-RA">
    <property type="protein sequence ID" value="MCU_010175-RA"/>
    <property type="gene ID" value="MCU_010175"/>
</dbReference>
<accession>A0A5K3FQ40</accession>